<protein>
    <submittedName>
        <fullName evidence="2">Uncharacterized protein</fullName>
    </submittedName>
</protein>
<feature type="compositionally biased region" description="Basic and acidic residues" evidence="1">
    <location>
        <begin position="395"/>
        <end position="406"/>
    </location>
</feature>
<feature type="compositionally biased region" description="Basic and acidic residues" evidence="1">
    <location>
        <begin position="487"/>
        <end position="499"/>
    </location>
</feature>
<feature type="region of interest" description="Disordered" evidence="1">
    <location>
        <begin position="1"/>
        <end position="37"/>
    </location>
</feature>
<accession>A0A6G1KCI3</accession>
<dbReference type="AlphaFoldDB" id="A0A6G1KCI3"/>
<proteinExistence type="predicted"/>
<evidence type="ECO:0000313" key="2">
    <source>
        <dbReference type="EMBL" id="KAF2710524.1"/>
    </source>
</evidence>
<dbReference type="OrthoDB" id="3799856at2759"/>
<gene>
    <name evidence="2" type="ORF">K504DRAFT_431171</name>
</gene>
<keyword evidence="3" id="KW-1185">Reference proteome</keyword>
<feature type="region of interest" description="Disordered" evidence="1">
    <location>
        <begin position="471"/>
        <end position="508"/>
    </location>
</feature>
<feature type="region of interest" description="Disordered" evidence="1">
    <location>
        <begin position="395"/>
        <end position="445"/>
    </location>
</feature>
<dbReference type="EMBL" id="MU005769">
    <property type="protein sequence ID" value="KAF2710524.1"/>
    <property type="molecule type" value="Genomic_DNA"/>
</dbReference>
<name>A0A6G1KCI3_9PLEO</name>
<sequence>MKESRKRKLPLPSRSVSASTKRMRTASTNEGLSQLDRSVYRGDKDPQYLGDNGGKPLDHIAWKMRVKVLCGVNDDDDVFRDAVQGLVRICFPQGVLQELGVNVVEQHMKEGSAPEENVVYMRKIFQWEMIHRLAWMLAEHLDSPLNIETGISSVIAATNRLHGQRLDWDILNDIVSAFEQLRDSLSGDATNQLANGGSLTLPTSSGGAQLDERENEPFPSIEKVLGPQKQDQAADADNLRVQLATAAAVGMDATDATAEMETANPRRKSKKKKKEPNNAVDVATQNASSSIVDQRLPKIRKKPNERKISRTWRWNIDVATFTSDATPLHFKRVSDIFAFHALPVVRSELDENATTDEIRGKLDEMLREMNEEEFGQWRESLEKLEAGDLSMLERNSADHRPNDDQITRATPAPPLSSPCMGKRFKARSDRKTKKTSTNDEQVAVGKTGIINESNVSERLPIQDKVKVKSEFHNQVDHSSPTPLQSLEESRDGPSSKEQKTPVTHSRSSPFGTPLVDVLWGNTVIQNHENSLVVGKLMEALHKRVLIDKIPSPSFGGEMSILNKRGLRRKLEYIVNKHQPPGSGLELRRRLEDALVPWIGANASWFPEVSGTPIIFTYFMPFVNPVVDLICGPNLDFSQQKYNDLKSIVLSTLETKGISKREHIGAREETIEAGVSHAIGSGSPRVRRGKLERVLRQIALVHTNKFPELKKTDIVRKWEKMTGLRW</sequence>
<evidence type="ECO:0000313" key="3">
    <source>
        <dbReference type="Proteomes" id="UP000799428"/>
    </source>
</evidence>
<feature type="compositionally biased region" description="Basic residues" evidence="1">
    <location>
        <begin position="422"/>
        <end position="434"/>
    </location>
</feature>
<feature type="compositionally biased region" description="Polar residues" evidence="1">
    <location>
        <begin position="14"/>
        <end position="36"/>
    </location>
</feature>
<feature type="region of interest" description="Disordered" evidence="1">
    <location>
        <begin position="193"/>
        <end position="216"/>
    </location>
</feature>
<feature type="compositionally biased region" description="Low complexity" evidence="1">
    <location>
        <begin position="196"/>
        <end position="207"/>
    </location>
</feature>
<dbReference type="Proteomes" id="UP000799428">
    <property type="component" value="Unassembled WGS sequence"/>
</dbReference>
<feature type="region of interest" description="Disordered" evidence="1">
    <location>
        <begin position="256"/>
        <end position="289"/>
    </location>
</feature>
<feature type="compositionally biased region" description="Basic residues" evidence="1">
    <location>
        <begin position="265"/>
        <end position="274"/>
    </location>
</feature>
<reference evidence="2" key="1">
    <citation type="journal article" date="2020" name="Stud. Mycol.">
        <title>101 Dothideomycetes genomes: a test case for predicting lifestyles and emergence of pathogens.</title>
        <authorList>
            <person name="Haridas S."/>
            <person name="Albert R."/>
            <person name="Binder M."/>
            <person name="Bloem J."/>
            <person name="Labutti K."/>
            <person name="Salamov A."/>
            <person name="Andreopoulos B."/>
            <person name="Baker S."/>
            <person name="Barry K."/>
            <person name="Bills G."/>
            <person name="Bluhm B."/>
            <person name="Cannon C."/>
            <person name="Castanera R."/>
            <person name="Culley D."/>
            <person name="Daum C."/>
            <person name="Ezra D."/>
            <person name="Gonzalez J."/>
            <person name="Henrissat B."/>
            <person name="Kuo A."/>
            <person name="Liang C."/>
            <person name="Lipzen A."/>
            <person name="Lutzoni F."/>
            <person name="Magnuson J."/>
            <person name="Mondo S."/>
            <person name="Nolan M."/>
            <person name="Ohm R."/>
            <person name="Pangilinan J."/>
            <person name="Park H.-J."/>
            <person name="Ramirez L."/>
            <person name="Alfaro M."/>
            <person name="Sun H."/>
            <person name="Tritt A."/>
            <person name="Yoshinaga Y."/>
            <person name="Zwiers L.-H."/>
            <person name="Turgeon B."/>
            <person name="Goodwin S."/>
            <person name="Spatafora J."/>
            <person name="Crous P."/>
            <person name="Grigoriev I."/>
        </authorList>
    </citation>
    <scope>NUCLEOTIDE SEQUENCE</scope>
    <source>
        <strain evidence="2">CBS 279.74</strain>
    </source>
</reference>
<feature type="compositionally biased region" description="Polar residues" evidence="1">
    <location>
        <begin position="476"/>
        <end position="486"/>
    </location>
</feature>
<organism evidence="2 3">
    <name type="scientific">Pleomassaria siparia CBS 279.74</name>
    <dbReference type="NCBI Taxonomy" id="1314801"/>
    <lineage>
        <taxon>Eukaryota</taxon>
        <taxon>Fungi</taxon>
        <taxon>Dikarya</taxon>
        <taxon>Ascomycota</taxon>
        <taxon>Pezizomycotina</taxon>
        <taxon>Dothideomycetes</taxon>
        <taxon>Pleosporomycetidae</taxon>
        <taxon>Pleosporales</taxon>
        <taxon>Pleomassariaceae</taxon>
        <taxon>Pleomassaria</taxon>
    </lineage>
</organism>
<evidence type="ECO:0000256" key="1">
    <source>
        <dbReference type="SAM" id="MobiDB-lite"/>
    </source>
</evidence>